<sequence length="118" mass="12446">MTPAELLAYAQQLLRGLGDTTSGNASRLAAVVARQALEACVDERCAAVDAQCDGATMRSRLAILKSLDDRDSADRLASLWNQLSASCHQHAYELSPTVGEVRALCEGVAVALEKCPSG</sequence>
<dbReference type="eggNOG" id="ENOG5033FXQ">
    <property type="taxonomic scope" value="Bacteria"/>
</dbReference>
<dbReference type="AlphaFoldDB" id="K6V3E0"/>
<dbReference type="EMBL" id="BAHC01000110">
    <property type="protein sequence ID" value="GAB90598.1"/>
    <property type="molecule type" value="Genomic_DNA"/>
</dbReference>
<gene>
    <name evidence="1" type="ORF">GORHZ_110_00100</name>
</gene>
<accession>K6V3E0</accession>
<dbReference type="OrthoDB" id="4322177at2"/>
<name>K6V3E0_9ACTN</name>
<proteinExistence type="predicted"/>
<dbReference type="STRING" id="1108045.GORHZ_110_00100"/>
<dbReference type="Proteomes" id="UP000008363">
    <property type="component" value="Unassembled WGS sequence"/>
</dbReference>
<organism evidence="1 2">
    <name type="scientific">Gordonia rhizosphera NBRC 16068</name>
    <dbReference type="NCBI Taxonomy" id="1108045"/>
    <lineage>
        <taxon>Bacteria</taxon>
        <taxon>Bacillati</taxon>
        <taxon>Actinomycetota</taxon>
        <taxon>Actinomycetes</taxon>
        <taxon>Mycobacteriales</taxon>
        <taxon>Gordoniaceae</taxon>
        <taxon>Gordonia</taxon>
    </lineage>
</organism>
<comment type="caution">
    <text evidence="1">The sequence shown here is derived from an EMBL/GenBank/DDBJ whole genome shotgun (WGS) entry which is preliminary data.</text>
</comment>
<protein>
    <submittedName>
        <fullName evidence="1">Uncharacterized protein</fullName>
    </submittedName>
</protein>
<keyword evidence="2" id="KW-1185">Reference proteome</keyword>
<reference evidence="1 2" key="1">
    <citation type="submission" date="2012-08" db="EMBL/GenBank/DDBJ databases">
        <title>Whole genome shotgun sequence of Gordonia rhizosphera NBRC 16068.</title>
        <authorList>
            <person name="Takarada H."/>
            <person name="Isaki S."/>
            <person name="Hosoyama A."/>
            <person name="Tsuchikane K."/>
            <person name="Katsumata H."/>
            <person name="Baba S."/>
            <person name="Ohji S."/>
            <person name="Yamazaki S."/>
            <person name="Fujita N."/>
        </authorList>
    </citation>
    <scope>NUCLEOTIDE SEQUENCE [LARGE SCALE GENOMIC DNA]</scope>
    <source>
        <strain evidence="1 2">NBRC 16068</strain>
    </source>
</reference>
<evidence type="ECO:0000313" key="1">
    <source>
        <dbReference type="EMBL" id="GAB90598.1"/>
    </source>
</evidence>
<dbReference type="RefSeq" id="WP_006333491.1">
    <property type="nucleotide sequence ID" value="NZ_BAHC01000110.1"/>
</dbReference>
<evidence type="ECO:0000313" key="2">
    <source>
        <dbReference type="Proteomes" id="UP000008363"/>
    </source>
</evidence>